<comment type="caution">
    <text evidence="1">The sequence shown here is derived from an EMBL/GenBank/DDBJ whole genome shotgun (WGS) entry which is preliminary data.</text>
</comment>
<keyword evidence="2" id="KW-1185">Reference proteome</keyword>
<evidence type="ECO:0000313" key="2">
    <source>
        <dbReference type="Proteomes" id="UP000621447"/>
    </source>
</evidence>
<proteinExistence type="predicted"/>
<protein>
    <submittedName>
        <fullName evidence="1">Uncharacterized protein</fullName>
    </submittedName>
</protein>
<organism evidence="1 2">
    <name type="scientific">Sphingomonas hominis</name>
    <dbReference type="NCBI Taxonomy" id="2741495"/>
    <lineage>
        <taxon>Bacteria</taxon>
        <taxon>Pseudomonadati</taxon>
        <taxon>Pseudomonadota</taxon>
        <taxon>Alphaproteobacteria</taxon>
        <taxon>Sphingomonadales</taxon>
        <taxon>Sphingomonadaceae</taxon>
        <taxon>Sphingomonas</taxon>
    </lineage>
</organism>
<name>A0ABX2JGC7_9SPHN</name>
<dbReference type="Proteomes" id="UP000621447">
    <property type="component" value="Unassembled WGS sequence"/>
</dbReference>
<gene>
    <name evidence="1" type="ORF">HRV97_10775</name>
</gene>
<sequence length="98" mass="11016">MAERAETLDWQAVPADAWHALAQAAGTANPFYAPAAVRPASIYRRRRSRALGEPLLRAGDEPAFRRAGLPLLAQRPGQHLRMWALDADHSKTRRCWRC</sequence>
<dbReference type="RefSeq" id="WP_174194277.1">
    <property type="nucleotide sequence ID" value="NZ_JABULH010000004.1"/>
</dbReference>
<evidence type="ECO:0000313" key="1">
    <source>
        <dbReference type="EMBL" id="NTS65645.1"/>
    </source>
</evidence>
<reference evidence="1 2" key="1">
    <citation type="submission" date="2020-06" db="EMBL/GenBank/DDBJ databases">
        <title>Sphingomonas hominis sp. nov., a member of the Sphingomonas, isolated from the hair of a 22-year-old girl.</title>
        <authorList>
            <person name="Zhang D.-F."/>
            <person name="Cui X.-W."/>
        </authorList>
    </citation>
    <scope>NUCLEOTIDE SEQUENCE [LARGE SCALE GENOMIC DNA]</scope>
    <source>
        <strain evidence="1 2">HHU CXW</strain>
    </source>
</reference>
<dbReference type="EMBL" id="JABULH010000004">
    <property type="protein sequence ID" value="NTS65645.1"/>
    <property type="molecule type" value="Genomic_DNA"/>
</dbReference>
<accession>A0ABX2JGC7</accession>